<dbReference type="Proteomes" id="UP001497535">
    <property type="component" value="Unassembled WGS sequence"/>
</dbReference>
<name>A0ACB1B130_MELEN</name>
<protein>
    <submittedName>
        <fullName evidence="1">Uncharacterized protein</fullName>
    </submittedName>
</protein>
<reference evidence="1" key="1">
    <citation type="submission" date="2023-11" db="EMBL/GenBank/DDBJ databases">
        <authorList>
            <person name="Poullet M."/>
        </authorList>
    </citation>
    <scope>NUCLEOTIDE SEQUENCE</scope>
    <source>
        <strain evidence="1">E1834</strain>
    </source>
</reference>
<evidence type="ECO:0000313" key="1">
    <source>
        <dbReference type="EMBL" id="CAK5117441.1"/>
    </source>
</evidence>
<keyword evidence="2" id="KW-1185">Reference proteome</keyword>
<dbReference type="EMBL" id="CAVMJV010000160">
    <property type="protein sequence ID" value="CAK5117441.1"/>
    <property type="molecule type" value="Genomic_DNA"/>
</dbReference>
<organism evidence="1 2">
    <name type="scientific">Meloidogyne enterolobii</name>
    <name type="common">Root-knot nematode worm</name>
    <name type="synonym">Meloidogyne mayaguensis</name>
    <dbReference type="NCBI Taxonomy" id="390850"/>
    <lineage>
        <taxon>Eukaryota</taxon>
        <taxon>Metazoa</taxon>
        <taxon>Ecdysozoa</taxon>
        <taxon>Nematoda</taxon>
        <taxon>Chromadorea</taxon>
        <taxon>Rhabditida</taxon>
        <taxon>Tylenchina</taxon>
        <taxon>Tylenchomorpha</taxon>
        <taxon>Tylenchoidea</taxon>
        <taxon>Meloidogynidae</taxon>
        <taxon>Meloidogyninae</taxon>
        <taxon>Meloidogyne</taxon>
    </lineage>
</organism>
<gene>
    <name evidence="1" type="ORF">MENTE1834_LOCUS46040</name>
</gene>
<evidence type="ECO:0000313" key="2">
    <source>
        <dbReference type="Proteomes" id="UP001497535"/>
    </source>
</evidence>
<proteinExistence type="predicted"/>
<accession>A0ACB1B130</accession>
<sequence length="320" mass="36987">MEPLYVNIDLESSNAPPEVYQEENGWEEVDYSEVKLPDVRQIQILGHGSYGTVYKCNFRGRQVAVKFANNSNDLSHLLVEAKHLHSFCHPNIVNLYALFRGEYSGIVIELMEGGSLDELLHLHMDLTFQTFHVLNWSLQVSKALSYLHSNNFIHCDIKPANMLLSKDYKKLKLCDFGTVANKNSNLCDNKGSAAWMAPEVFQGERFFFTRFFEKIFLSYTHKSDIYSLGISMWEMATRKYPFDDINEPNHVTILWMVSNDGLRPPKVDKLPKPLMELIERCWSANPNDRPCSEEIEKSLEMFIEVLPNTYILPFVSNCIR</sequence>
<comment type="caution">
    <text evidence="1">The sequence shown here is derived from an EMBL/GenBank/DDBJ whole genome shotgun (WGS) entry which is preliminary data.</text>
</comment>